<protein>
    <submittedName>
        <fullName evidence="3">Uncharacterized protein</fullName>
    </submittedName>
</protein>
<reference evidence="3" key="1">
    <citation type="submission" date="2022-11" db="UniProtKB">
        <authorList>
            <consortium name="WormBaseParasite"/>
        </authorList>
    </citation>
    <scope>IDENTIFICATION</scope>
</reference>
<dbReference type="AlphaFoldDB" id="A0A915JJT7"/>
<feature type="compositionally biased region" description="Low complexity" evidence="1">
    <location>
        <begin position="1"/>
        <end position="21"/>
    </location>
</feature>
<organism evidence="2 3">
    <name type="scientific">Romanomermis culicivorax</name>
    <name type="common">Nematode worm</name>
    <dbReference type="NCBI Taxonomy" id="13658"/>
    <lineage>
        <taxon>Eukaryota</taxon>
        <taxon>Metazoa</taxon>
        <taxon>Ecdysozoa</taxon>
        <taxon>Nematoda</taxon>
        <taxon>Enoplea</taxon>
        <taxon>Dorylaimia</taxon>
        <taxon>Mermithida</taxon>
        <taxon>Mermithoidea</taxon>
        <taxon>Mermithidae</taxon>
        <taxon>Romanomermis</taxon>
    </lineage>
</organism>
<keyword evidence="2" id="KW-1185">Reference proteome</keyword>
<dbReference type="WBParaSite" id="nRc.2.0.1.t26420-RA">
    <property type="protein sequence ID" value="nRc.2.0.1.t26420-RA"/>
    <property type="gene ID" value="nRc.2.0.1.g26420"/>
</dbReference>
<evidence type="ECO:0000256" key="1">
    <source>
        <dbReference type="SAM" id="MobiDB-lite"/>
    </source>
</evidence>
<accession>A0A915JJT7</accession>
<dbReference type="Proteomes" id="UP000887565">
    <property type="component" value="Unplaced"/>
</dbReference>
<sequence length="103" mass="11651">MAASPTINAATTPTSATSISPTPGPNLAQPVLLLFQMPRIFLHRRTPFPSIPRRQQATPRILTLCKEARRSQKWALILEMISRNARQFQQQPFTTKTFFNKAC</sequence>
<evidence type="ECO:0000313" key="3">
    <source>
        <dbReference type="WBParaSite" id="nRc.2.0.1.t26420-RA"/>
    </source>
</evidence>
<proteinExistence type="predicted"/>
<feature type="region of interest" description="Disordered" evidence="1">
    <location>
        <begin position="1"/>
        <end position="24"/>
    </location>
</feature>
<name>A0A915JJT7_ROMCU</name>
<evidence type="ECO:0000313" key="2">
    <source>
        <dbReference type="Proteomes" id="UP000887565"/>
    </source>
</evidence>